<dbReference type="Proteomes" id="UP001362899">
    <property type="component" value="Unassembled WGS sequence"/>
</dbReference>
<organism evidence="9 10">
    <name type="scientific">Starmerella bacillaris</name>
    <name type="common">Yeast</name>
    <name type="synonym">Candida zemplinina</name>
    <dbReference type="NCBI Taxonomy" id="1247836"/>
    <lineage>
        <taxon>Eukaryota</taxon>
        <taxon>Fungi</taxon>
        <taxon>Dikarya</taxon>
        <taxon>Ascomycota</taxon>
        <taxon>Saccharomycotina</taxon>
        <taxon>Dipodascomycetes</taxon>
        <taxon>Dipodascales</taxon>
        <taxon>Trichomonascaceae</taxon>
        <taxon>Starmerella</taxon>
    </lineage>
</organism>
<comment type="caution">
    <text evidence="9">The sequence shown here is derived from an EMBL/GenBank/DDBJ whole genome shotgun (WGS) entry which is preliminary data.</text>
</comment>
<dbReference type="EMBL" id="BTGC01000001">
    <property type="protein sequence ID" value="GMM49304.1"/>
    <property type="molecule type" value="Genomic_DNA"/>
</dbReference>
<keyword evidence="3" id="KW-0677">Repeat</keyword>
<gene>
    <name evidence="9" type="ORF">DASB73_002620</name>
</gene>
<evidence type="ECO:0000256" key="5">
    <source>
        <dbReference type="ARBA" id="ARBA00044511"/>
    </source>
</evidence>
<keyword evidence="10" id="KW-1185">Reference proteome</keyword>
<comment type="function">
    <text evidence="4">Regulates mitochondrial small subunit maturation by controlling 15S rRNA 5'-end processing. Localizes to the 5' precursor of the 15S rRNA in a position that is subsequently occupied by mS47 in the mature yeast mtSSU. Uses structure and sequence-specific RNA recognition, binding to a single-stranded region of the precursor and specifically recognizing bases -6 to -1. The exchange of Ccm1 for mS47 is coupled to the irreversible removal of precursor rRNA that is accompanied by conformational changes of the mitoribosomal proteins uS5m and mS26. These conformational changes signal completion of 5'-end rRNA processing through protection of the mature 5'-end of the 15S rRNA and stabilization of mS47. The removal of the 5' precursor together with the dissociation of Ccm1 may be catalyzed by the 5'-3' exoribonuclease Pet127. Involved in the specific removal of group I introns in mitochondrial encoded transcripts.</text>
</comment>
<evidence type="ECO:0000256" key="8">
    <source>
        <dbReference type="SAM" id="MobiDB-lite"/>
    </source>
</evidence>
<evidence type="ECO:0000313" key="9">
    <source>
        <dbReference type="EMBL" id="GMM49304.1"/>
    </source>
</evidence>
<comment type="similarity">
    <text evidence="2">Belongs to the CCM1 family.</text>
</comment>
<dbReference type="InterPro" id="IPR011990">
    <property type="entry name" value="TPR-like_helical_dom_sf"/>
</dbReference>
<protein>
    <recommendedName>
        <fullName evidence="6">Mitochondrial 15S rRNA processing factor CCM1</fullName>
    </recommendedName>
</protein>
<dbReference type="GO" id="GO:0005739">
    <property type="term" value="C:mitochondrion"/>
    <property type="evidence" value="ECO:0007669"/>
    <property type="project" value="UniProtKB-SubCell"/>
</dbReference>
<feature type="repeat" description="PPR" evidence="7">
    <location>
        <begin position="363"/>
        <end position="397"/>
    </location>
</feature>
<name>A0AAV5RCU7_STABA</name>
<dbReference type="Gene3D" id="1.25.40.10">
    <property type="entry name" value="Tetratricopeptide repeat domain"/>
    <property type="match status" value="2"/>
</dbReference>
<evidence type="ECO:0000313" key="10">
    <source>
        <dbReference type="Proteomes" id="UP001362899"/>
    </source>
</evidence>
<feature type="repeat" description="PPR" evidence="7">
    <location>
        <begin position="226"/>
        <end position="260"/>
    </location>
</feature>
<evidence type="ECO:0000256" key="4">
    <source>
        <dbReference type="ARBA" id="ARBA00044493"/>
    </source>
</evidence>
<evidence type="ECO:0000256" key="6">
    <source>
        <dbReference type="ARBA" id="ARBA00044527"/>
    </source>
</evidence>
<feature type="region of interest" description="Disordered" evidence="8">
    <location>
        <begin position="329"/>
        <end position="353"/>
    </location>
</feature>
<dbReference type="NCBIfam" id="TIGR00756">
    <property type="entry name" value="PPR"/>
    <property type="match status" value="1"/>
</dbReference>
<comment type="subunit">
    <text evidence="5">Binds to mitochondrial small subunit 15S rRNA.</text>
</comment>
<dbReference type="AlphaFoldDB" id="A0AAV5RCU7"/>
<dbReference type="Pfam" id="PF13041">
    <property type="entry name" value="PPR_2"/>
    <property type="match status" value="1"/>
</dbReference>
<comment type="subcellular location">
    <subcellularLocation>
        <location evidence="1">Mitochondrion</location>
    </subcellularLocation>
</comment>
<accession>A0AAV5RCU7</accession>
<proteinExistence type="inferred from homology"/>
<sequence>MRLKFQSARRLSTQSLEQANKILNMETNSVKNAAVLQSSFLNSLDPQPSVEDLDVAFSVYNKVFELTRGVDRQACAKLSLLCLNGGHLDKALESWTRLYETLTERSTPQRISSILNRPEFEAASLAALATYFVAAKEGMSPDVASQLVPKTSLPANLNRLDQLGGIIDKENSKLANYGLAKLQENISKNFSSKEYIAKIEQANKGLLDQYWAQVMLAKDNNYKDISEVCYATFISRYADFQSTEKAFNLWQNMVRAAVKPTVSSWAALLKAALHISPGKPDFFDALWDRMLKHKIVPNANCYLAKLENLHQCDMDAEMMSEFANLRKMRSSREIKKPSKPNTTTERSDASDASALSDSYSELNTACYNLIIKVLCEKNKFNEALEILELAKKDNVELDADTYNPILSSSGRKLGVSREIESKLLSELSGSGIQPNARSYSWHLKRALSIGEPIGNLYKQITAAGLKPHESEEITEVLIIGFRNQGQYPDVIADFVANVVQNKLRLNPRVLNALVSYQLKQGNFSEASEYIEYFSGPRMRDYVSLMNKMIVESLAQDRCDIAVQCFNKLKTSANTSKGANATTCKVIIDLTSGSKFTTNPAAAGLLKDALSYLDKSHLPIDNALATLLLRPNVIGLVPHNVMQKMQTDVTHN</sequence>
<evidence type="ECO:0000256" key="2">
    <source>
        <dbReference type="ARBA" id="ARBA00006192"/>
    </source>
</evidence>
<dbReference type="InterPro" id="IPR002885">
    <property type="entry name" value="PPR_rpt"/>
</dbReference>
<evidence type="ECO:0000256" key="1">
    <source>
        <dbReference type="ARBA" id="ARBA00004173"/>
    </source>
</evidence>
<dbReference type="PANTHER" id="PTHR47936">
    <property type="entry name" value="PPR_LONG DOMAIN-CONTAINING PROTEIN"/>
    <property type="match status" value="1"/>
</dbReference>
<reference evidence="9 10" key="1">
    <citation type="journal article" date="2023" name="Elife">
        <title>Identification of key yeast species and microbe-microbe interactions impacting larval growth of Drosophila in the wild.</title>
        <authorList>
            <person name="Mure A."/>
            <person name="Sugiura Y."/>
            <person name="Maeda R."/>
            <person name="Honda K."/>
            <person name="Sakurai N."/>
            <person name="Takahashi Y."/>
            <person name="Watada M."/>
            <person name="Katoh T."/>
            <person name="Gotoh A."/>
            <person name="Gotoh Y."/>
            <person name="Taniguchi I."/>
            <person name="Nakamura K."/>
            <person name="Hayashi T."/>
            <person name="Katayama T."/>
            <person name="Uemura T."/>
            <person name="Hattori Y."/>
        </authorList>
    </citation>
    <scope>NUCLEOTIDE SEQUENCE [LARGE SCALE GENOMIC DNA]</scope>
    <source>
        <strain evidence="9 10">SB-73</strain>
    </source>
</reference>
<dbReference type="PANTHER" id="PTHR47936:SF1">
    <property type="entry name" value="PENTATRICOPEPTIDE REPEAT-CONTAINING PROTEIN GUN1, CHLOROPLASTIC"/>
    <property type="match status" value="1"/>
</dbReference>
<evidence type="ECO:0000256" key="3">
    <source>
        <dbReference type="ARBA" id="ARBA00022737"/>
    </source>
</evidence>
<dbReference type="PROSITE" id="PS51375">
    <property type="entry name" value="PPR"/>
    <property type="match status" value="2"/>
</dbReference>
<evidence type="ECO:0000256" key="7">
    <source>
        <dbReference type="PROSITE-ProRule" id="PRU00708"/>
    </source>
</evidence>